<sequence length="104" mass="11024">MPVNLFRKGRILADNAHSLAETILKTISGEGIAVSSTPKNEGEKVAQVTPDGIPKKRTVADTPLPKTIQETSTVGSVPAGGGNKKKNKKRKRNNQAHINASGKQ</sequence>
<evidence type="ECO:0000313" key="3">
    <source>
        <dbReference type="WBParaSite" id="jg22941"/>
    </source>
</evidence>
<dbReference type="WBParaSite" id="jg22941">
    <property type="protein sequence ID" value="jg22941"/>
    <property type="gene ID" value="jg22941"/>
</dbReference>
<protein>
    <submittedName>
        <fullName evidence="3">Uncharacterized protein</fullName>
    </submittedName>
</protein>
<feature type="region of interest" description="Disordered" evidence="1">
    <location>
        <begin position="53"/>
        <end position="104"/>
    </location>
</feature>
<feature type="compositionally biased region" description="Polar residues" evidence="1">
    <location>
        <begin position="95"/>
        <end position="104"/>
    </location>
</feature>
<evidence type="ECO:0000313" key="2">
    <source>
        <dbReference type="Proteomes" id="UP000887574"/>
    </source>
</evidence>
<feature type="compositionally biased region" description="Basic residues" evidence="1">
    <location>
        <begin position="83"/>
        <end position="94"/>
    </location>
</feature>
<proteinExistence type="predicted"/>
<dbReference type="AlphaFoldDB" id="A0A915DU13"/>
<keyword evidence="2" id="KW-1185">Reference proteome</keyword>
<dbReference type="Proteomes" id="UP000887574">
    <property type="component" value="Unplaced"/>
</dbReference>
<organism evidence="2 3">
    <name type="scientific">Ditylenchus dipsaci</name>
    <dbReference type="NCBI Taxonomy" id="166011"/>
    <lineage>
        <taxon>Eukaryota</taxon>
        <taxon>Metazoa</taxon>
        <taxon>Ecdysozoa</taxon>
        <taxon>Nematoda</taxon>
        <taxon>Chromadorea</taxon>
        <taxon>Rhabditida</taxon>
        <taxon>Tylenchina</taxon>
        <taxon>Tylenchomorpha</taxon>
        <taxon>Sphaerularioidea</taxon>
        <taxon>Anguinidae</taxon>
        <taxon>Anguininae</taxon>
        <taxon>Ditylenchus</taxon>
    </lineage>
</organism>
<accession>A0A915DU13</accession>
<evidence type="ECO:0000256" key="1">
    <source>
        <dbReference type="SAM" id="MobiDB-lite"/>
    </source>
</evidence>
<reference evidence="3" key="1">
    <citation type="submission" date="2022-11" db="UniProtKB">
        <authorList>
            <consortium name="WormBaseParasite"/>
        </authorList>
    </citation>
    <scope>IDENTIFICATION</scope>
</reference>
<name>A0A915DU13_9BILA</name>